<gene>
    <name evidence="3" type="ORF">QPX42_08285</name>
</gene>
<dbReference type="AlphaFoldDB" id="A0AAP4BSB2"/>
<dbReference type="Pfam" id="PF12146">
    <property type="entry name" value="Hydrolase_4"/>
    <property type="match status" value="1"/>
</dbReference>
<name>A0AAP4BSB2_9CORY</name>
<dbReference type="SUPFAM" id="SSF53474">
    <property type="entry name" value="alpha/beta-Hydrolases"/>
    <property type="match status" value="1"/>
</dbReference>
<dbReference type="EMBL" id="JASNVH010000012">
    <property type="protein sequence ID" value="MDK4307535.1"/>
    <property type="molecule type" value="Genomic_DNA"/>
</dbReference>
<keyword evidence="3" id="KW-0378">Hydrolase</keyword>
<accession>A0AAP4BSB2</accession>
<evidence type="ECO:0000259" key="2">
    <source>
        <dbReference type="Pfam" id="PF12146"/>
    </source>
</evidence>
<evidence type="ECO:0000256" key="1">
    <source>
        <dbReference type="SAM" id="MobiDB-lite"/>
    </source>
</evidence>
<dbReference type="InterPro" id="IPR022742">
    <property type="entry name" value="Hydrolase_4"/>
</dbReference>
<dbReference type="Gene3D" id="3.40.50.1820">
    <property type="entry name" value="alpha/beta hydrolase"/>
    <property type="match status" value="1"/>
</dbReference>
<feature type="domain" description="Serine aminopeptidase S33" evidence="2">
    <location>
        <begin position="74"/>
        <end position="185"/>
    </location>
</feature>
<dbReference type="Proteomes" id="UP001224412">
    <property type="component" value="Unassembled WGS sequence"/>
</dbReference>
<protein>
    <submittedName>
        <fullName evidence="3">Alpha/beta hydrolase</fullName>
    </submittedName>
</protein>
<proteinExistence type="predicted"/>
<organism evidence="3 4">
    <name type="scientific">Corynebacterium pseudodiphtheriticum</name>
    <dbReference type="NCBI Taxonomy" id="37637"/>
    <lineage>
        <taxon>Bacteria</taxon>
        <taxon>Bacillati</taxon>
        <taxon>Actinomycetota</taxon>
        <taxon>Actinomycetes</taxon>
        <taxon>Mycobacteriales</taxon>
        <taxon>Corynebacteriaceae</taxon>
        <taxon>Corynebacterium</taxon>
    </lineage>
</organism>
<evidence type="ECO:0000313" key="4">
    <source>
        <dbReference type="Proteomes" id="UP001224412"/>
    </source>
</evidence>
<dbReference type="InterPro" id="IPR029058">
    <property type="entry name" value="AB_hydrolase_fold"/>
</dbReference>
<dbReference type="RefSeq" id="WP_284588755.1">
    <property type="nucleotide sequence ID" value="NZ_JASNUC010000002.1"/>
</dbReference>
<comment type="caution">
    <text evidence="3">The sequence shown here is derived from an EMBL/GenBank/DDBJ whole genome shotgun (WGS) entry which is preliminary data.</text>
</comment>
<dbReference type="GO" id="GO:0016787">
    <property type="term" value="F:hydrolase activity"/>
    <property type="evidence" value="ECO:0007669"/>
    <property type="project" value="UniProtKB-KW"/>
</dbReference>
<feature type="region of interest" description="Disordered" evidence="1">
    <location>
        <begin position="1"/>
        <end position="71"/>
    </location>
</feature>
<reference evidence="3" key="1">
    <citation type="submission" date="2023-05" db="EMBL/GenBank/DDBJ databases">
        <title>Metabolic capabilities are highly conserved among human nasal-associated Corynebacterium species in pangenomic analyses.</title>
        <authorList>
            <person name="Tran T.H."/>
            <person name="Roberts A.Q."/>
            <person name="Escapa I.F."/>
            <person name="Gao W."/>
            <person name="Conlan S."/>
            <person name="Kong H."/>
            <person name="Segre J.A."/>
            <person name="Kelly M.S."/>
            <person name="Lemon K.P."/>
        </authorList>
    </citation>
    <scope>NUCLEOTIDE SEQUENCE</scope>
    <source>
        <strain evidence="3">KPL2773</strain>
    </source>
</reference>
<evidence type="ECO:0000313" key="3">
    <source>
        <dbReference type="EMBL" id="MDK4307535.1"/>
    </source>
</evidence>
<sequence length="335" mass="37034">MSSSQARKTQAAPAPTGCDNAQRSSPRLLKITMPDDSVSQARIFEPDNGPTRETKPYRTKQKLSPHSATGDGDKPLVVIWPGFGMGARYFDPMGRELARRGYLVAGGELRGQGSSTAKATRKHTWGYHHLASQDFPITIKAVKKDLGLANNYPTVFLCHSLGGQIAPLFFTRKEATELNVQGFLAVGTGSPYYPGYSGLVRRKLRIGTIIIQAIVTIFGYQPAGKLDLTGYGRQAKHVMLEWIRFSRSNQQRGLLGEDRDYDDAKNGVTIPVLLTRFHTDQDCTRKAAEHLAAGLPNADVTIEEYPKRLGHNRWAREPQIIAERLEKFVGTLSSP</sequence>